<dbReference type="Proteomes" id="UP000026913">
    <property type="component" value="Chromosome"/>
</dbReference>
<dbReference type="GO" id="GO:0005737">
    <property type="term" value="C:cytoplasm"/>
    <property type="evidence" value="ECO:0007669"/>
    <property type="project" value="TreeGrafter"/>
</dbReference>
<name>A0A024EBS5_9PSED</name>
<dbReference type="HOGENOM" id="CLU_084759_0_0_6"/>
<dbReference type="Pfam" id="PF01926">
    <property type="entry name" value="MMR_HSR1"/>
    <property type="match status" value="1"/>
</dbReference>
<dbReference type="PANTHER" id="PTHR42714">
    <property type="entry name" value="TRNA MODIFICATION GTPASE GTPBP3"/>
    <property type="match status" value="1"/>
</dbReference>
<dbReference type="KEGG" id="pman:OU5_2689"/>
<dbReference type="RefSeq" id="WP_010463616.1">
    <property type="nucleotide sequence ID" value="NZ_CP005960.1"/>
</dbReference>
<evidence type="ECO:0000313" key="3">
    <source>
        <dbReference type="Proteomes" id="UP000026913"/>
    </source>
</evidence>
<dbReference type="InterPro" id="IPR006073">
    <property type="entry name" value="GTP-bd"/>
</dbReference>
<dbReference type="SUPFAM" id="SSF52540">
    <property type="entry name" value="P-loop containing nucleoside triphosphate hydrolases"/>
    <property type="match status" value="1"/>
</dbReference>
<dbReference type="OrthoDB" id="9180582at2"/>
<dbReference type="GO" id="GO:0002098">
    <property type="term" value="P:tRNA wobble uridine modification"/>
    <property type="evidence" value="ECO:0007669"/>
    <property type="project" value="TreeGrafter"/>
</dbReference>
<protein>
    <recommendedName>
        <fullName evidence="1">G domain-containing protein</fullName>
    </recommendedName>
</protein>
<dbReference type="GO" id="GO:0030488">
    <property type="term" value="P:tRNA methylation"/>
    <property type="evidence" value="ECO:0007669"/>
    <property type="project" value="TreeGrafter"/>
</dbReference>
<dbReference type="Gene3D" id="3.40.50.300">
    <property type="entry name" value="P-loop containing nucleotide triphosphate hydrolases"/>
    <property type="match status" value="1"/>
</dbReference>
<sequence>MPAENWLIQLNRESAEFARLYQERQEGKTVDRTLRIAVCGLMNAGKSALLNALTGHLENEFFETKAVRSTKTVQTLTHGGITYVDTPGIDANNEDDQHAWRGLATADIILFAHNLGTGTLETVEINFLKELKHRRPDIEDSLLVVLTHAESASQQRQDRLDAISAILAALFKAPRTLIPTSFTTYRKGVLEQKSALIEHSGINVLHHHLKTLVEHAESELHAVRRARDKQRLSKLEAIVDKAIAKRERALAAVEAKQSQAFLVLSQSVNQLVSTTRERIRRCETLESD</sequence>
<reference evidence="2 3" key="1">
    <citation type="journal article" date="2012" name="J. Bacteriol.">
        <title>Genome sequence of cold-adapted Pseudomonas mandelii strain JR-1.</title>
        <authorList>
            <person name="Jang S.H."/>
            <person name="Kim J."/>
            <person name="Kim J."/>
            <person name="Hong S."/>
            <person name="Lee C."/>
        </authorList>
    </citation>
    <scope>NUCLEOTIDE SEQUENCE [LARGE SCALE GENOMIC DNA]</scope>
    <source>
        <strain evidence="2 3">JR-1</strain>
    </source>
</reference>
<evidence type="ECO:0000259" key="1">
    <source>
        <dbReference type="Pfam" id="PF01926"/>
    </source>
</evidence>
<dbReference type="InterPro" id="IPR027417">
    <property type="entry name" value="P-loop_NTPase"/>
</dbReference>
<accession>A0A024EBS5</accession>
<feature type="domain" description="G" evidence="1">
    <location>
        <begin position="35"/>
        <end position="130"/>
    </location>
</feature>
<evidence type="ECO:0000313" key="2">
    <source>
        <dbReference type="EMBL" id="AHZ69768.1"/>
    </source>
</evidence>
<dbReference type="GO" id="GO:0005525">
    <property type="term" value="F:GTP binding"/>
    <property type="evidence" value="ECO:0007669"/>
    <property type="project" value="InterPro"/>
</dbReference>
<proteinExistence type="predicted"/>
<dbReference type="PANTHER" id="PTHR42714:SF2">
    <property type="entry name" value="TRNA MODIFICATION GTPASE GTPBP3, MITOCHONDRIAL"/>
    <property type="match status" value="1"/>
</dbReference>
<dbReference type="AlphaFoldDB" id="A0A024EBS5"/>
<dbReference type="EMBL" id="CP005960">
    <property type="protein sequence ID" value="AHZ69768.1"/>
    <property type="molecule type" value="Genomic_DNA"/>
</dbReference>
<gene>
    <name evidence="2" type="ORF">OU5_2689</name>
</gene>
<organism evidence="2 3">
    <name type="scientific">Pseudomonas mandelii JR-1</name>
    <dbReference type="NCBI Taxonomy" id="1147786"/>
    <lineage>
        <taxon>Bacteria</taxon>
        <taxon>Pseudomonadati</taxon>
        <taxon>Pseudomonadota</taxon>
        <taxon>Gammaproteobacteria</taxon>
        <taxon>Pseudomonadales</taxon>
        <taxon>Pseudomonadaceae</taxon>
        <taxon>Pseudomonas</taxon>
    </lineage>
</organism>